<reference evidence="1 2" key="1">
    <citation type="submission" date="2018-08" db="EMBL/GenBank/DDBJ databases">
        <title>Fulvimarina sp. 85, whole genome shotgun sequence.</title>
        <authorList>
            <person name="Tuo L."/>
        </authorList>
    </citation>
    <scope>NUCLEOTIDE SEQUENCE [LARGE SCALE GENOMIC DNA]</scope>
    <source>
        <strain evidence="1 2">85</strain>
    </source>
</reference>
<evidence type="ECO:0000313" key="1">
    <source>
        <dbReference type="EMBL" id="RFC66185.1"/>
    </source>
</evidence>
<dbReference type="RefSeq" id="WP_116681435.1">
    <property type="nucleotide sequence ID" value="NZ_QURL01000001.1"/>
</dbReference>
<proteinExistence type="predicted"/>
<dbReference type="AlphaFoldDB" id="A0A371XAD5"/>
<organism evidence="1 2">
    <name type="scientific">Fulvimarina endophytica</name>
    <dbReference type="NCBI Taxonomy" id="2293836"/>
    <lineage>
        <taxon>Bacteria</taxon>
        <taxon>Pseudomonadati</taxon>
        <taxon>Pseudomonadota</taxon>
        <taxon>Alphaproteobacteria</taxon>
        <taxon>Hyphomicrobiales</taxon>
        <taxon>Aurantimonadaceae</taxon>
        <taxon>Fulvimarina</taxon>
    </lineage>
</organism>
<name>A0A371XAD5_9HYPH</name>
<dbReference type="Proteomes" id="UP000264310">
    <property type="component" value="Unassembled WGS sequence"/>
</dbReference>
<protein>
    <submittedName>
        <fullName evidence="1">Uncharacterized protein</fullName>
    </submittedName>
</protein>
<evidence type="ECO:0000313" key="2">
    <source>
        <dbReference type="Proteomes" id="UP000264310"/>
    </source>
</evidence>
<accession>A0A371XAD5</accession>
<keyword evidence="2" id="KW-1185">Reference proteome</keyword>
<comment type="caution">
    <text evidence="1">The sequence shown here is derived from an EMBL/GenBank/DDBJ whole genome shotgun (WGS) entry which is preliminary data.</text>
</comment>
<dbReference type="OrthoDB" id="7917078at2"/>
<sequence length="69" mass="7797">MFLREPQRLDDAILLTRAIRNLMKEGLDRRGIEKALVTHIPVDLDLLAGCYAQALRSMPTVPKEPKKVA</sequence>
<gene>
    <name evidence="1" type="ORF">DYI37_01590</name>
</gene>
<dbReference type="EMBL" id="QURL01000001">
    <property type="protein sequence ID" value="RFC66185.1"/>
    <property type="molecule type" value="Genomic_DNA"/>
</dbReference>